<dbReference type="NCBIfam" id="TIGR04294">
    <property type="entry name" value="pre_pil_HX9DG"/>
    <property type="match status" value="1"/>
</dbReference>
<proteinExistence type="predicted"/>
<dbReference type="PANTHER" id="PTHR30093:SF2">
    <property type="entry name" value="TYPE II SECRETION SYSTEM PROTEIN H"/>
    <property type="match status" value="1"/>
</dbReference>
<dbReference type="OrthoDB" id="268985at2"/>
<dbReference type="InterPro" id="IPR011453">
    <property type="entry name" value="DUF1559"/>
</dbReference>
<dbReference type="EMBL" id="SJPF01000007">
    <property type="protein sequence ID" value="TWT29692.1"/>
    <property type="molecule type" value="Genomic_DNA"/>
</dbReference>
<evidence type="ECO:0000313" key="2">
    <source>
        <dbReference type="EMBL" id="TWT29692.1"/>
    </source>
</evidence>
<dbReference type="InterPro" id="IPR045584">
    <property type="entry name" value="Pilin-like"/>
</dbReference>
<reference evidence="2 3" key="1">
    <citation type="submission" date="2019-02" db="EMBL/GenBank/DDBJ databases">
        <title>Deep-cultivation of Planctomycetes and their phenomic and genomic characterization uncovers novel biology.</title>
        <authorList>
            <person name="Wiegand S."/>
            <person name="Jogler M."/>
            <person name="Boedeker C."/>
            <person name="Pinto D."/>
            <person name="Vollmers J."/>
            <person name="Rivas-Marin E."/>
            <person name="Kohn T."/>
            <person name="Peeters S.H."/>
            <person name="Heuer A."/>
            <person name="Rast P."/>
            <person name="Oberbeckmann S."/>
            <person name="Bunk B."/>
            <person name="Jeske O."/>
            <person name="Meyerdierks A."/>
            <person name="Storesund J.E."/>
            <person name="Kallscheuer N."/>
            <person name="Luecker S."/>
            <person name="Lage O.M."/>
            <person name="Pohl T."/>
            <person name="Merkel B.J."/>
            <person name="Hornburger P."/>
            <person name="Mueller R.-W."/>
            <person name="Bruemmer F."/>
            <person name="Labrenz M."/>
            <person name="Spormann A.M."/>
            <person name="Op Den Camp H."/>
            <person name="Overmann J."/>
            <person name="Amann R."/>
            <person name="Jetten M.S.M."/>
            <person name="Mascher T."/>
            <person name="Medema M.H."/>
            <person name="Devos D.P."/>
            <person name="Kaster A.-K."/>
            <person name="Ovreas L."/>
            <person name="Rohde M."/>
            <person name="Galperin M.Y."/>
            <person name="Jogler C."/>
        </authorList>
    </citation>
    <scope>NUCLEOTIDE SEQUENCE [LARGE SCALE GENOMIC DNA]</scope>
    <source>
        <strain evidence="2 3">Enr8</strain>
    </source>
</reference>
<gene>
    <name evidence="2" type="primary">pulG_4</name>
    <name evidence="2" type="ORF">Enr8_48800</name>
</gene>
<organism evidence="2 3">
    <name type="scientific">Blastopirellula retiformator</name>
    <dbReference type="NCBI Taxonomy" id="2527970"/>
    <lineage>
        <taxon>Bacteria</taxon>
        <taxon>Pseudomonadati</taxon>
        <taxon>Planctomycetota</taxon>
        <taxon>Planctomycetia</taxon>
        <taxon>Pirellulales</taxon>
        <taxon>Pirellulaceae</taxon>
        <taxon>Blastopirellula</taxon>
    </lineage>
</organism>
<dbReference type="NCBIfam" id="TIGR02532">
    <property type="entry name" value="IV_pilin_GFxxxE"/>
    <property type="match status" value="1"/>
</dbReference>
<accession>A0A5C5UW89</accession>
<dbReference type="Pfam" id="PF07963">
    <property type="entry name" value="N_methyl"/>
    <property type="match status" value="1"/>
</dbReference>
<keyword evidence="3" id="KW-1185">Reference proteome</keyword>
<dbReference type="PANTHER" id="PTHR30093">
    <property type="entry name" value="GENERAL SECRETION PATHWAY PROTEIN G"/>
    <property type="match status" value="1"/>
</dbReference>
<evidence type="ECO:0000313" key="3">
    <source>
        <dbReference type="Proteomes" id="UP000318878"/>
    </source>
</evidence>
<dbReference type="Pfam" id="PF07596">
    <property type="entry name" value="SBP_bac_10"/>
    <property type="match status" value="1"/>
</dbReference>
<evidence type="ECO:0000259" key="1">
    <source>
        <dbReference type="Pfam" id="PF07596"/>
    </source>
</evidence>
<dbReference type="Gene3D" id="3.30.700.10">
    <property type="entry name" value="Glycoprotein, Type 4 Pilin"/>
    <property type="match status" value="1"/>
</dbReference>
<feature type="domain" description="DUF1559" evidence="1">
    <location>
        <begin position="32"/>
        <end position="316"/>
    </location>
</feature>
<dbReference type="InterPro" id="IPR012902">
    <property type="entry name" value="N_methyl_site"/>
</dbReference>
<dbReference type="SUPFAM" id="SSF54523">
    <property type="entry name" value="Pili subunits"/>
    <property type="match status" value="1"/>
</dbReference>
<dbReference type="PROSITE" id="PS00409">
    <property type="entry name" value="PROKAR_NTER_METHYL"/>
    <property type="match status" value="1"/>
</dbReference>
<dbReference type="RefSeq" id="WP_146436659.1">
    <property type="nucleotide sequence ID" value="NZ_SJPF01000007.1"/>
</dbReference>
<protein>
    <submittedName>
        <fullName evidence="2">Type II secretion system protein G</fullName>
    </submittedName>
</protein>
<comment type="caution">
    <text evidence="2">The sequence shown here is derived from an EMBL/GenBank/DDBJ whole genome shotgun (WGS) entry which is preliminary data.</text>
</comment>
<dbReference type="Proteomes" id="UP000318878">
    <property type="component" value="Unassembled WGS sequence"/>
</dbReference>
<name>A0A5C5UW89_9BACT</name>
<dbReference type="AlphaFoldDB" id="A0A5C5UW89"/>
<dbReference type="InterPro" id="IPR027558">
    <property type="entry name" value="Pre_pil_HX9DG_C"/>
</dbReference>
<sequence length="334" mass="35605">MKMRRSGFTLVELLVVIAIIGVLIALLLPAVQQAREAARRSQCINNLKQHGLALHNFHDTFGRFPPGTTNNLAPFGTATSRRWGTGWMVHILPYVELGNVYDIIDFSEHWNGGSVSDACGVDAGSPIFKIYECPSASLSQELGNDSVKTMIADYISIAGVVDGFAGITATNQNDTDNGVSGLNGVLYYNSRTTFASITDGSSNTMAVSEVGAWLKDSSGNKRDYRSVQYGFNMGTIGLNDNTTNLPGSGSTEGRAFNTTTLRYAINQIEPFSGSCSSEGVCGNYGNNSPLRSDHPGGVNALFADGSIHFLPETIDLPTFGNLGARNDGNVVSLP</sequence>